<evidence type="ECO:0000256" key="1">
    <source>
        <dbReference type="ARBA" id="ARBA00006869"/>
    </source>
</evidence>
<dbReference type="RefSeq" id="WP_146885861.1">
    <property type="nucleotide sequence ID" value="NZ_BJXB01000014.1"/>
</dbReference>
<dbReference type="InterPro" id="IPR031409">
    <property type="entry name" value="Darcynin"/>
</dbReference>
<evidence type="ECO:0000313" key="3">
    <source>
        <dbReference type="Proteomes" id="UP000321306"/>
    </source>
</evidence>
<accession>A0A511N3X1</accession>
<dbReference type="EMBL" id="BJXB01000014">
    <property type="protein sequence ID" value="GEM47532.1"/>
    <property type="molecule type" value="Genomic_DNA"/>
</dbReference>
<proteinExistence type="inferred from homology"/>
<keyword evidence="3" id="KW-1185">Reference proteome</keyword>
<dbReference type="OrthoDB" id="73186at2"/>
<name>A0A511N3X1_DEIC1</name>
<organism evidence="2 3">
    <name type="scientific">Deinococcus cellulosilyticus (strain DSM 18568 / NBRC 106333 / KACC 11606 / 5516J-15)</name>
    <dbReference type="NCBI Taxonomy" id="1223518"/>
    <lineage>
        <taxon>Bacteria</taxon>
        <taxon>Thermotogati</taxon>
        <taxon>Deinococcota</taxon>
        <taxon>Deinococci</taxon>
        <taxon>Deinococcales</taxon>
        <taxon>Deinococcaceae</taxon>
        <taxon>Deinococcus</taxon>
    </lineage>
</organism>
<gene>
    <name evidence="2" type="ORF">DC3_31670</name>
</gene>
<evidence type="ECO:0000313" key="2">
    <source>
        <dbReference type="EMBL" id="GEM47532.1"/>
    </source>
</evidence>
<comment type="similarity">
    <text evidence="1">Belongs to the darcynin family.</text>
</comment>
<comment type="caution">
    <text evidence="2">The sequence shown here is derived from an EMBL/GenBank/DDBJ whole genome shotgun (WGS) entry which is preliminary data.</text>
</comment>
<dbReference type="Proteomes" id="UP000321306">
    <property type="component" value="Unassembled WGS sequence"/>
</dbReference>
<dbReference type="Pfam" id="PF17074">
    <property type="entry name" value="Darcynin"/>
    <property type="match status" value="1"/>
</dbReference>
<dbReference type="AlphaFoldDB" id="A0A511N3X1"/>
<sequence>MYTILFLFTVTPAWLRLTRQERTAFRERVLEPIFAIHASVEVQAFDAEAFSASCSDFLILRTPDLQAYYHLMEALRDTEMFTVPYLEVKDIIIGLQDGYQRYEEKYGAMP</sequence>
<protein>
    <recommendedName>
        <fullName evidence="4">Darcynin 1</fullName>
    </recommendedName>
</protein>
<reference evidence="2 3" key="1">
    <citation type="submission" date="2019-07" db="EMBL/GenBank/DDBJ databases">
        <title>Whole genome shotgun sequence of Deinococcus cellulosilyticus NBRC 106333.</title>
        <authorList>
            <person name="Hosoyama A."/>
            <person name="Uohara A."/>
            <person name="Ohji S."/>
            <person name="Ichikawa N."/>
        </authorList>
    </citation>
    <scope>NUCLEOTIDE SEQUENCE [LARGE SCALE GENOMIC DNA]</scope>
    <source>
        <strain evidence="2 3">NBRC 106333</strain>
    </source>
</reference>
<evidence type="ECO:0008006" key="4">
    <source>
        <dbReference type="Google" id="ProtNLM"/>
    </source>
</evidence>